<keyword evidence="2 3" id="KW-0802">TPR repeat</keyword>
<evidence type="ECO:0000256" key="1">
    <source>
        <dbReference type="ARBA" id="ARBA00022737"/>
    </source>
</evidence>
<evidence type="ECO:0000256" key="3">
    <source>
        <dbReference type="PROSITE-ProRule" id="PRU00339"/>
    </source>
</evidence>
<evidence type="ECO:0000313" key="6">
    <source>
        <dbReference type="Proteomes" id="UP000663829"/>
    </source>
</evidence>
<dbReference type="InterPro" id="IPR011990">
    <property type="entry name" value="TPR-like_helical_dom_sf"/>
</dbReference>
<keyword evidence="6" id="KW-1185">Reference proteome</keyword>
<accession>A0A815NGV8</accession>
<gene>
    <name evidence="4" type="ORF">GPM918_LOCUS34080</name>
    <name evidence="5" type="ORF">SRO942_LOCUS34775</name>
</gene>
<protein>
    <recommendedName>
        <fullName evidence="7">Kinesin light chain</fullName>
    </recommendedName>
</protein>
<name>A0A815NGV8_9BILA</name>
<dbReference type="AlphaFoldDB" id="A0A815NGV8"/>
<dbReference type="PANTHER" id="PTHR45641">
    <property type="entry name" value="TETRATRICOPEPTIDE REPEAT PROTEIN (AFU_ORTHOLOGUE AFUA_6G03870)"/>
    <property type="match status" value="1"/>
</dbReference>
<dbReference type="SUPFAM" id="SSF48452">
    <property type="entry name" value="TPR-like"/>
    <property type="match status" value="2"/>
</dbReference>
<organism evidence="4 6">
    <name type="scientific">Didymodactylos carnosus</name>
    <dbReference type="NCBI Taxonomy" id="1234261"/>
    <lineage>
        <taxon>Eukaryota</taxon>
        <taxon>Metazoa</taxon>
        <taxon>Spiralia</taxon>
        <taxon>Gnathifera</taxon>
        <taxon>Rotifera</taxon>
        <taxon>Eurotatoria</taxon>
        <taxon>Bdelloidea</taxon>
        <taxon>Philodinida</taxon>
        <taxon>Philodinidae</taxon>
        <taxon>Didymodactylos</taxon>
    </lineage>
</organism>
<dbReference type="EMBL" id="CAJNOQ010018628">
    <property type="protein sequence ID" value="CAF1433010.1"/>
    <property type="molecule type" value="Genomic_DNA"/>
</dbReference>
<dbReference type="Pfam" id="PF13181">
    <property type="entry name" value="TPR_8"/>
    <property type="match status" value="1"/>
</dbReference>
<evidence type="ECO:0000256" key="2">
    <source>
        <dbReference type="ARBA" id="ARBA00022803"/>
    </source>
</evidence>
<dbReference type="Pfam" id="PF13424">
    <property type="entry name" value="TPR_12"/>
    <property type="match status" value="1"/>
</dbReference>
<dbReference type="Proteomes" id="UP000681722">
    <property type="component" value="Unassembled WGS sequence"/>
</dbReference>
<keyword evidence="1" id="KW-0677">Repeat</keyword>
<dbReference type="SMART" id="SM00028">
    <property type="entry name" value="TPR"/>
    <property type="match status" value="4"/>
</dbReference>
<comment type="caution">
    <text evidence="4">The sequence shown here is derived from an EMBL/GenBank/DDBJ whole genome shotgun (WGS) entry which is preliminary data.</text>
</comment>
<evidence type="ECO:0008006" key="7">
    <source>
        <dbReference type="Google" id="ProtNLM"/>
    </source>
</evidence>
<dbReference type="EMBL" id="CAJOBC010084063">
    <property type="protein sequence ID" value="CAF4311179.1"/>
    <property type="molecule type" value="Genomic_DNA"/>
</dbReference>
<feature type="repeat" description="TPR" evidence="3">
    <location>
        <begin position="224"/>
        <end position="257"/>
    </location>
</feature>
<dbReference type="InterPro" id="IPR019734">
    <property type="entry name" value="TPR_rpt"/>
</dbReference>
<dbReference type="OrthoDB" id="10030846at2759"/>
<feature type="non-terminal residue" evidence="4">
    <location>
        <position position="414"/>
    </location>
</feature>
<reference evidence="4" key="1">
    <citation type="submission" date="2021-02" db="EMBL/GenBank/DDBJ databases">
        <authorList>
            <person name="Nowell W R."/>
        </authorList>
    </citation>
    <scope>NUCLEOTIDE SEQUENCE</scope>
</reference>
<dbReference type="PANTHER" id="PTHR45641:SF19">
    <property type="entry name" value="NEPHROCYSTIN-3"/>
    <property type="match status" value="1"/>
</dbReference>
<sequence>MPVKFFTGQTGSGQHYLLTGMGLGDGAEFLVFGIGLTGSGQHKSLPRRSTIFRIDFIAPNGNVWIVKLTLGKQCPAEIKRVRDFLPHLQGGNHQSVEDFAQCLFHMGESNRAAQICERMITAKPSIGDLDTAILRNNLAACKMIGGDKGFNGMLQCYQVCVKLIPRHLLPTLASILINAANLLMSRYYYKRAEQLLYKTISMIDRELDATRDDGINQIKMISLADVHMTLGVIHANQDQTEEALKYFQSVLRIFQGHLPSGNGRFGSVYLNMAKMYFKDGKYYVAIEYGKKALSIYLECLPPGHPTIADYYECLGTIYRYNGETAEAWKAMDIAVEQRLNAEPVDQIQLEASNYYLKAEELWRQRLPESDIRLGKLQAAIGHVYGYIKGDFVAAGPYLEKALQIELNRSKTISQ</sequence>
<dbReference type="PROSITE" id="PS50005">
    <property type="entry name" value="TPR"/>
    <property type="match status" value="1"/>
</dbReference>
<evidence type="ECO:0000313" key="5">
    <source>
        <dbReference type="EMBL" id="CAF4311179.1"/>
    </source>
</evidence>
<dbReference type="Proteomes" id="UP000663829">
    <property type="component" value="Unassembled WGS sequence"/>
</dbReference>
<dbReference type="Gene3D" id="1.25.40.10">
    <property type="entry name" value="Tetratricopeptide repeat domain"/>
    <property type="match status" value="2"/>
</dbReference>
<evidence type="ECO:0000313" key="4">
    <source>
        <dbReference type="EMBL" id="CAF1433010.1"/>
    </source>
</evidence>
<proteinExistence type="predicted"/>